<accession>G0NNG4</accession>
<dbReference type="Proteomes" id="UP000008068">
    <property type="component" value="Unassembled WGS sequence"/>
</dbReference>
<keyword evidence="1" id="KW-1133">Transmembrane helix</keyword>
<evidence type="ECO:0000313" key="3">
    <source>
        <dbReference type="Proteomes" id="UP000008068"/>
    </source>
</evidence>
<evidence type="ECO:0000256" key="1">
    <source>
        <dbReference type="SAM" id="Phobius"/>
    </source>
</evidence>
<dbReference type="InParanoid" id="G0NNG4"/>
<keyword evidence="3" id="KW-1185">Reference proteome</keyword>
<evidence type="ECO:0000313" key="2">
    <source>
        <dbReference type="EMBL" id="EGT34518.1"/>
    </source>
</evidence>
<sequence length="201" mass="23025">MEVSIPSNIEQELLAEIQLYRDKQKLLEESKLARMIKEIAIYFIFYLSFAWCLILFVGSFLPSILPSIHPELSAINAGFLLAGVLLGLYGIVMMWSEKKSITQLEHYESRAADDKKALGLLDQLKQNQEMYQQKVDEELRKSFLLLSRMLVAVYSYMPFPVMAYTLVGDSFVKALLYAVFLFSAFAAQIYCSNMAFSDRKP</sequence>
<keyword evidence="1" id="KW-0472">Membrane</keyword>
<protein>
    <submittedName>
        <fullName evidence="2">Uncharacterized protein</fullName>
    </submittedName>
</protein>
<dbReference type="EMBL" id="GL379914">
    <property type="protein sequence ID" value="EGT34518.1"/>
    <property type="molecule type" value="Genomic_DNA"/>
</dbReference>
<name>G0NNG4_CAEBE</name>
<organism evidence="3">
    <name type="scientific">Caenorhabditis brenneri</name>
    <name type="common">Nematode worm</name>
    <dbReference type="NCBI Taxonomy" id="135651"/>
    <lineage>
        <taxon>Eukaryota</taxon>
        <taxon>Metazoa</taxon>
        <taxon>Ecdysozoa</taxon>
        <taxon>Nematoda</taxon>
        <taxon>Chromadorea</taxon>
        <taxon>Rhabditida</taxon>
        <taxon>Rhabditina</taxon>
        <taxon>Rhabditomorpha</taxon>
        <taxon>Rhabditoidea</taxon>
        <taxon>Rhabditidae</taxon>
        <taxon>Peloderinae</taxon>
        <taxon>Caenorhabditis</taxon>
    </lineage>
</organism>
<keyword evidence="1" id="KW-0812">Transmembrane</keyword>
<feature type="transmembrane region" description="Helical" evidence="1">
    <location>
        <begin position="39"/>
        <end position="61"/>
    </location>
</feature>
<dbReference type="HOGENOM" id="CLU_1361485_0_0_1"/>
<proteinExistence type="predicted"/>
<feature type="transmembrane region" description="Helical" evidence="1">
    <location>
        <begin position="143"/>
        <end position="163"/>
    </location>
</feature>
<dbReference type="AlphaFoldDB" id="G0NNG4"/>
<feature type="transmembrane region" description="Helical" evidence="1">
    <location>
        <begin position="175"/>
        <end position="196"/>
    </location>
</feature>
<feature type="transmembrane region" description="Helical" evidence="1">
    <location>
        <begin position="73"/>
        <end position="95"/>
    </location>
</feature>
<gene>
    <name evidence="2" type="ORF">CAEBREN_09189</name>
</gene>
<reference evidence="3" key="1">
    <citation type="submission" date="2011-07" db="EMBL/GenBank/DDBJ databases">
        <authorList>
            <consortium name="Caenorhabditis brenneri Sequencing and Analysis Consortium"/>
            <person name="Wilson R.K."/>
        </authorList>
    </citation>
    <scope>NUCLEOTIDE SEQUENCE [LARGE SCALE GENOMIC DNA]</scope>
    <source>
        <strain evidence="3">PB2801</strain>
    </source>
</reference>